<evidence type="ECO:0000313" key="2">
    <source>
        <dbReference type="EMBL" id="MFD0284759.1"/>
    </source>
</evidence>
<organism evidence="2 3">
    <name type="scientific">Streptomyces lutosisoli</name>
    <dbReference type="NCBI Taxonomy" id="2665721"/>
    <lineage>
        <taxon>Bacteria</taxon>
        <taxon>Bacillati</taxon>
        <taxon>Actinomycetota</taxon>
        <taxon>Actinomycetes</taxon>
        <taxon>Kitasatosporales</taxon>
        <taxon>Streptomycetaceae</taxon>
        <taxon>Streptomyces</taxon>
    </lineage>
</organism>
<keyword evidence="3" id="KW-1185">Reference proteome</keyword>
<feature type="region of interest" description="Disordered" evidence="1">
    <location>
        <begin position="1"/>
        <end position="38"/>
    </location>
</feature>
<reference evidence="3" key="1">
    <citation type="journal article" date="2019" name="Int. J. Syst. Evol. Microbiol.">
        <title>The Global Catalogue of Microorganisms (GCM) 10K type strain sequencing project: providing services to taxonomists for standard genome sequencing and annotation.</title>
        <authorList>
            <consortium name="The Broad Institute Genomics Platform"/>
            <consortium name="The Broad Institute Genome Sequencing Center for Infectious Disease"/>
            <person name="Wu L."/>
            <person name="Ma J."/>
        </authorList>
    </citation>
    <scope>NUCLEOTIDE SEQUENCE [LARGE SCALE GENOMIC DNA]</scope>
    <source>
        <strain evidence="3">CGMCC 4.7198</strain>
    </source>
</reference>
<dbReference type="RefSeq" id="WP_381261001.1">
    <property type="nucleotide sequence ID" value="NZ_JBHTBI010000047.1"/>
</dbReference>
<evidence type="ECO:0000256" key="1">
    <source>
        <dbReference type="SAM" id="MobiDB-lite"/>
    </source>
</evidence>
<sequence>MTAGTAGAAEVPSDDTATSADQTTDINDRQGWEDETEQPILEKTPYYCDGPYSWYSITSKKAYHIPSWWNGTKFKDGPGGTMTVSVTKSGTIGTEVTGSIEWDSNAIIAKAKAQVSIKVTGSVTVSTGHNYSHNISRGKYGHLQYGSWGYKVNWKKYRRVGSCGVEEVGKGTATLPTSETGWKYSESAS</sequence>
<dbReference type="Proteomes" id="UP001596957">
    <property type="component" value="Unassembled WGS sequence"/>
</dbReference>
<protein>
    <submittedName>
        <fullName evidence="2">Uncharacterized protein</fullName>
    </submittedName>
</protein>
<gene>
    <name evidence="2" type="ORF">ACFQZP_24405</name>
</gene>
<dbReference type="EMBL" id="JBHTEC010000001">
    <property type="protein sequence ID" value="MFD0284759.1"/>
    <property type="molecule type" value="Genomic_DNA"/>
</dbReference>
<evidence type="ECO:0000313" key="3">
    <source>
        <dbReference type="Proteomes" id="UP001596957"/>
    </source>
</evidence>
<proteinExistence type="predicted"/>
<feature type="compositionally biased region" description="Low complexity" evidence="1">
    <location>
        <begin position="14"/>
        <end position="25"/>
    </location>
</feature>
<accession>A0ABW2VNY5</accession>
<name>A0ABW2VNY5_9ACTN</name>
<comment type="caution">
    <text evidence="2">The sequence shown here is derived from an EMBL/GenBank/DDBJ whole genome shotgun (WGS) entry which is preliminary data.</text>
</comment>